<feature type="region of interest" description="Disordered" evidence="1">
    <location>
        <begin position="409"/>
        <end position="429"/>
    </location>
</feature>
<dbReference type="EMBL" id="LACH01000003">
    <property type="protein sequence ID" value="KJZ67275.1"/>
    <property type="molecule type" value="Genomic_DNA"/>
</dbReference>
<dbReference type="Proteomes" id="UP000033400">
    <property type="component" value="Unassembled WGS sequence"/>
</dbReference>
<comment type="caution">
    <text evidence="2">The sequence shown here is derived from an EMBL/GenBank/DDBJ whole genome shotgun (WGS) entry which is preliminary data.</text>
</comment>
<proteinExistence type="predicted"/>
<protein>
    <submittedName>
        <fullName evidence="2">Uncharacterized protein</fullName>
    </submittedName>
</protein>
<dbReference type="RefSeq" id="WP_046052638.1">
    <property type="nucleotide sequence ID" value="NZ_LACH01000003.1"/>
</dbReference>
<evidence type="ECO:0000313" key="2">
    <source>
        <dbReference type="EMBL" id="KJZ67275.1"/>
    </source>
</evidence>
<name>A0A0F4VFG6_PSEFL</name>
<evidence type="ECO:0000256" key="1">
    <source>
        <dbReference type="SAM" id="MobiDB-lite"/>
    </source>
</evidence>
<evidence type="ECO:0000313" key="3">
    <source>
        <dbReference type="Proteomes" id="UP000033400"/>
    </source>
</evidence>
<dbReference type="AlphaFoldDB" id="A0A0F4VFG6"/>
<accession>A0A0F4VFG6</accession>
<gene>
    <name evidence="2" type="ORF">VD17_03180</name>
</gene>
<sequence>MTKYSTQSTAATNAVLPQVAEGLKSIFEKHFEQPLVIIEKTKAPTFIPASFRIQSRNDANIDTSTMIVFDVDQKLGMDYADDMIQLEETEDALIDLGLEHFIYTSHSHTLSAPRFRIVISASRPFYPTEHNTICAAILEQLDEFLGGRLLKVIDPCWKVPSQCYYTFTVHPDRQAHAISFFNPGHPADADDYKLHQSRYGIEQEYKPGAPRKATGATGARGRSYELNRIVGGMLTSSTEAEIAKRLFEIDNTLHAPNGYFRDPQYPRNRQRPGETPEAAAWRSCVAFTKSHLNSLKRKIRKPADTAIVFKKSTSREPMPTHDALIQLHAVKDQPTTKGGESVLLELIVLSGEHAGRHFWHRLYGQGNHEMAIKISTSIKDKIARATKTEIKTIQDTTRALGKPVMARIKHKPGTGGFPAQNEIGDLHLN</sequence>
<organism evidence="2 3">
    <name type="scientific">Pseudomonas fluorescens</name>
    <dbReference type="NCBI Taxonomy" id="294"/>
    <lineage>
        <taxon>Bacteria</taxon>
        <taxon>Pseudomonadati</taxon>
        <taxon>Pseudomonadota</taxon>
        <taxon>Gammaproteobacteria</taxon>
        <taxon>Pseudomonadales</taxon>
        <taxon>Pseudomonadaceae</taxon>
        <taxon>Pseudomonas</taxon>
    </lineage>
</organism>
<dbReference type="OrthoDB" id="6804624at2"/>
<reference evidence="2 3" key="1">
    <citation type="submission" date="2015-03" db="EMBL/GenBank/DDBJ databases">
        <title>Comparative genomics of Pseudomonas insights into diversity of traits involved in vanlence and defense.</title>
        <authorList>
            <person name="Qin Y."/>
        </authorList>
    </citation>
    <scope>NUCLEOTIDE SEQUENCE [LARGE SCALE GENOMIC DNA]</scope>
    <source>
        <strain evidence="2 3">H24</strain>
    </source>
</reference>
<dbReference type="PATRIC" id="fig|294.133.peg.2396"/>